<name>A0A5P2UHX6_9ACTN</name>
<feature type="region of interest" description="Disordered" evidence="3">
    <location>
        <begin position="254"/>
        <end position="282"/>
    </location>
</feature>
<proteinExistence type="predicted"/>
<dbReference type="EMBL" id="CP023701">
    <property type="protein sequence ID" value="QEU78762.1"/>
    <property type="molecule type" value="Genomic_DNA"/>
</dbReference>
<evidence type="ECO:0000256" key="2">
    <source>
        <dbReference type="PROSITE-ProRule" id="PRU00703"/>
    </source>
</evidence>
<dbReference type="SUPFAM" id="SSF54631">
    <property type="entry name" value="CBS-domain pair"/>
    <property type="match status" value="1"/>
</dbReference>
<dbReference type="InterPro" id="IPR051257">
    <property type="entry name" value="Diverse_CBS-Domain"/>
</dbReference>
<keyword evidence="1 2" id="KW-0129">CBS domain</keyword>
<dbReference type="PANTHER" id="PTHR43080:SF2">
    <property type="entry name" value="CBS DOMAIN-CONTAINING PROTEIN"/>
    <property type="match status" value="1"/>
</dbReference>
<evidence type="ECO:0000256" key="3">
    <source>
        <dbReference type="SAM" id="MobiDB-lite"/>
    </source>
</evidence>
<dbReference type="InterPro" id="IPR000644">
    <property type="entry name" value="CBS_dom"/>
</dbReference>
<dbReference type="AlphaFoldDB" id="A0A5P2UHX6"/>
<dbReference type="CDD" id="cd02205">
    <property type="entry name" value="CBS_pair_SF"/>
    <property type="match status" value="1"/>
</dbReference>
<dbReference type="KEGG" id="ssub:CP968_11055"/>
<dbReference type="SMART" id="SM00116">
    <property type="entry name" value="CBS"/>
    <property type="match status" value="2"/>
</dbReference>
<gene>
    <name evidence="5" type="ORF">CP968_11055</name>
</gene>
<dbReference type="Gene3D" id="3.10.580.10">
    <property type="entry name" value="CBS-domain"/>
    <property type="match status" value="1"/>
</dbReference>
<keyword evidence="6" id="KW-1185">Reference proteome</keyword>
<dbReference type="RefSeq" id="WP_150517843.1">
    <property type="nucleotide sequence ID" value="NZ_BMVX01000005.1"/>
</dbReference>
<reference evidence="5 6" key="1">
    <citation type="submission" date="2017-09" db="EMBL/GenBank/DDBJ databases">
        <authorList>
            <person name="Lee N."/>
            <person name="Cho B.-K."/>
        </authorList>
    </citation>
    <scope>NUCLEOTIDE SEQUENCE [LARGE SCALE GENOMIC DNA]</scope>
    <source>
        <strain evidence="5 6">ATCC 27467</strain>
    </source>
</reference>
<evidence type="ECO:0000259" key="4">
    <source>
        <dbReference type="PROSITE" id="PS51371"/>
    </source>
</evidence>
<feature type="domain" description="CBS" evidence="4">
    <location>
        <begin position="295"/>
        <end position="352"/>
    </location>
</feature>
<accession>A0A5P2UHX6</accession>
<protein>
    <submittedName>
        <fullName evidence="5">CBS domain-containing protein</fullName>
    </submittedName>
</protein>
<dbReference type="Proteomes" id="UP000326831">
    <property type="component" value="Chromosome"/>
</dbReference>
<sequence length="523" mass="57927">MTDIRMTTGGAGVTRAWTVRGGQSGEREQAALAEGRAIVGWEELGDLSGCASADDVGELLAKAYPEEAAGTIDNWKRQLWRFITMDIGDYVVMPRKQLPVVAIGTLTGLYEYLPQAAPGFRHVRSTDWLRPSVERAAIRGDLRDSMGAFLTVSELSRRDAAMRVQVLAETGSDPGYVGAVEPPSGPAELVHDVQTSGTRQLTARDLIGLWGWQRRAAEVIDLVDHELASHGLRVDPHFTEVQLDRLVTVSAKETAEAEDAPGAVPGGGMRAPGEKPDVERPTDRDLTWRIGSLPFVREVITVRVGDPLSHAVTPMIEHDFSQLPVVDHNSVLRGVITWEGIARAQFGGGTATVSQAMDPHPETAREQEELFRRIDRIQKSGFTIIVDGENAVIGILTSTDLAGQLKARIEPFTLLEELERRMRRLTRHFSMDELPQKIRKTRELGRQFTLGQYAFLLEDPHCWAKLDWPYDQQHMLSRLRIVTKYRNELAHWAVDAPAEDAEALAATARLLKLLKIVDLDPAA</sequence>
<dbReference type="Pfam" id="PF00571">
    <property type="entry name" value="CBS"/>
    <property type="match status" value="1"/>
</dbReference>
<dbReference type="PROSITE" id="PS51371">
    <property type="entry name" value="CBS"/>
    <property type="match status" value="1"/>
</dbReference>
<dbReference type="OrthoDB" id="291940at2"/>
<dbReference type="PANTHER" id="PTHR43080">
    <property type="entry name" value="CBS DOMAIN-CONTAINING PROTEIN CBSX3, MITOCHONDRIAL"/>
    <property type="match status" value="1"/>
</dbReference>
<organism evidence="5 6">
    <name type="scientific">Streptomyces subrutilus</name>
    <dbReference type="NCBI Taxonomy" id="36818"/>
    <lineage>
        <taxon>Bacteria</taxon>
        <taxon>Bacillati</taxon>
        <taxon>Actinomycetota</taxon>
        <taxon>Actinomycetes</taxon>
        <taxon>Kitasatosporales</taxon>
        <taxon>Streptomycetaceae</taxon>
        <taxon>Streptomyces</taxon>
    </lineage>
</organism>
<evidence type="ECO:0000313" key="6">
    <source>
        <dbReference type="Proteomes" id="UP000326831"/>
    </source>
</evidence>
<evidence type="ECO:0000256" key="1">
    <source>
        <dbReference type="ARBA" id="ARBA00023122"/>
    </source>
</evidence>
<feature type="compositionally biased region" description="Basic and acidic residues" evidence="3">
    <location>
        <begin position="272"/>
        <end position="282"/>
    </location>
</feature>
<dbReference type="InterPro" id="IPR046342">
    <property type="entry name" value="CBS_dom_sf"/>
</dbReference>
<evidence type="ECO:0000313" key="5">
    <source>
        <dbReference type="EMBL" id="QEU78762.1"/>
    </source>
</evidence>